<dbReference type="OrthoDB" id="4590707at2759"/>
<gene>
    <name evidence="2" type="ORF">BAUCODRAFT_23271</name>
</gene>
<feature type="compositionally biased region" description="Acidic residues" evidence="1">
    <location>
        <begin position="201"/>
        <end position="210"/>
    </location>
</feature>
<dbReference type="AlphaFoldDB" id="M2NGU8"/>
<evidence type="ECO:0000313" key="2">
    <source>
        <dbReference type="EMBL" id="EMC98519.1"/>
    </source>
</evidence>
<proteinExistence type="predicted"/>
<feature type="compositionally biased region" description="Basic and acidic residues" evidence="1">
    <location>
        <begin position="272"/>
        <end position="299"/>
    </location>
</feature>
<dbReference type="EMBL" id="KB445553">
    <property type="protein sequence ID" value="EMC98519.1"/>
    <property type="molecule type" value="Genomic_DNA"/>
</dbReference>
<protein>
    <submittedName>
        <fullName evidence="2">Uncharacterized protein</fullName>
    </submittedName>
</protein>
<feature type="region of interest" description="Disordered" evidence="1">
    <location>
        <begin position="122"/>
        <end position="380"/>
    </location>
</feature>
<reference evidence="2 3" key="1">
    <citation type="journal article" date="2012" name="PLoS Pathog.">
        <title>Diverse lifestyles and strategies of plant pathogenesis encoded in the genomes of eighteen Dothideomycetes fungi.</title>
        <authorList>
            <person name="Ohm R.A."/>
            <person name="Feau N."/>
            <person name="Henrissat B."/>
            <person name="Schoch C.L."/>
            <person name="Horwitz B.A."/>
            <person name="Barry K.W."/>
            <person name="Condon B.J."/>
            <person name="Copeland A.C."/>
            <person name="Dhillon B."/>
            <person name="Glaser F."/>
            <person name="Hesse C.N."/>
            <person name="Kosti I."/>
            <person name="LaButti K."/>
            <person name="Lindquist E.A."/>
            <person name="Lucas S."/>
            <person name="Salamov A.A."/>
            <person name="Bradshaw R.E."/>
            <person name="Ciuffetti L."/>
            <person name="Hamelin R.C."/>
            <person name="Kema G.H.J."/>
            <person name="Lawrence C."/>
            <person name="Scott J.A."/>
            <person name="Spatafora J.W."/>
            <person name="Turgeon B.G."/>
            <person name="de Wit P.J.G.M."/>
            <person name="Zhong S."/>
            <person name="Goodwin S.B."/>
            <person name="Grigoriev I.V."/>
        </authorList>
    </citation>
    <scope>NUCLEOTIDE SEQUENCE [LARGE SCALE GENOMIC DNA]</scope>
    <source>
        <strain evidence="2 3">UAMH 10762</strain>
    </source>
</reference>
<name>M2NGU8_BAUPA</name>
<dbReference type="Proteomes" id="UP000011761">
    <property type="component" value="Unassembled WGS sequence"/>
</dbReference>
<dbReference type="KEGG" id="bcom:BAUCODRAFT_23271"/>
<dbReference type="RefSeq" id="XP_007674323.1">
    <property type="nucleotide sequence ID" value="XM_007676133.1"/>
</dbReference>
<sequence>MAPLAHGLPADSSKLNCQPASTFFMRSSNKVHDNPSYSPTTTMSIARARALKGLQSAFRSSTGRATPRVSAPSRTALRVGRRYASGGDSHGAPAPDWPWAAGAVVVTIPACWYLWPSTHADAGHHGDHDEHAEHAEGGEEHHEEEEKEEAPQADTAPGEEAPKPEGEESQEQGEQKDESEEQGEKKEESEEQGEKKGGPEEQGEEKEESEADKPSKRAQPSKSIEETDQPAGVEGQGMPKTSDANKKSEPDEGSEPKEGGPSNTGGAQFKGGVREDSPGSGDERKREPDSKGAYKKRIDSGLQKNLGGNDEQFDEKGKETAASAKPPRKGSEGEISGKQAGLSNTPTRHSLQIDKHDDASTKPEGTPDTAKSMGTVDPSRPAKFTKQLQYIDDSTSGGVSDKSLLTANFERPTWIGHRSGKLPPELRNRIYELVLCWHGAIVLEPVSFSPRTKLVTAQGPYVAITATCRQTRTESLPILYALNEFELNTQALLTLCDSLETSDAKAIKLQCTLDHVHNFCVRIHSATKGRHRPVTVTLPSIRARVCFPHGPGLILSSLHSSLAHCGQAVGNVCYKLLMELPMKMSGVADEEASTQADLAESFRLSKPPYGTKTTVGQRARQ</sequence>
<dbReference type="eggNOG" id="ENOG502SUVD">
    <property type="taxonomic scope" value="Eukaryota"/>
</dbReference>
<feature type="compositionally biased region" description="Basic and acidic residues" evidence="1">
    <location>
        <begin position="122"/>
        <end position="141"/>
    </location>
</feature>
<keyword evidence="3" id="KW-1185">Reference proteome</keyword>
<dbReference type="HOGENOM" id="CLU_440031_0_0_1"/>
<feature type="compositionally biased region" description="Acidic residues" evidence="1">
    <location>
        <begin position="167"/>
        <end position="181"/>
    </location>
</feature>
<feature type="compositionally biased region" description="Polar residues" evidence="1">
    <location>
        <begin position="341"/>
        <end position="350"/>
    </location>
</feature>
<feature type="region of interest" description="Disordered" evidence="1">
    <location>
        <begin position="598"/>
        <end position="621"/>
    </location>
</feature>
<feature type="compositionally biased region" description="Basic and acidic residues" evidence="1">
    <location>
        <begin position="243"/>
        <end position="258"/>
    </location>
</feature>
<feature type="region of interest" description="Disordered" evidence="1">
    <location>
        <begin position="58"/>
        <end position="77"/>
    </location>
</feature>
<evidence type="ECO:0000313" key="3">
    <source>
        <dbReference type="Proteomes" id="UP000011761"/>
    </source>
</evidence>
<feature type="compositionally biased region" description="Basic and acidic residues" evidence="1">
    <location>
        <begin position="351"/>
        <end position="361"/>
    </location>
</feature>
<organism evidence="2 3">
    <name type="scientific">Baudoinia panamericana (strain UAMH 10762)</name>
    <name type="common">Angels' share fungus</name>
    <name type="synonym">Baudoinia compniacensis (strain UAMH 10762)</name>
    <dbReference type="NCBI Taxonomy" id="717646"/>
    <lineage>
        <taxon>Eukaryota</taxon>
        <taxon>Fungi</taxon>
        <taxon>Dikarya</taxon>
        <taxon>Ascomycota</taxon>
        <taxon>Pezizomycotina</taxon>
        <taxon>Dothideomycetes</taxon>
        <taxon>Dothideomycetidae</taxon>
        <taxon>Mycosphaerellales</taxon>
        <taxon>Teratosphaeriaceae</taxon>
        <taxon>Baudoinia</taxon>
    </lineage>
</organism>
<evidence type="ECO:0000256" key="1">
    <source>
        <dbReference type="SAM" id="MobiDB-lite"/>
    </source>
</evidence>
<feature type="compositionally biased region" description="Basic and acidic residues" evidence="1">
    <location>
        <begin position="182"/>
        <end position="199"/>
    </location>
</feature>
<dbReference type="GeneID" id="19110005"/>
<feature type="compositionally biased region" description="Polar residues" evidence="1">
    <location>
        <begin position="611"/>
        <end position="621"/>
    </location>
</feature>
<accession>M2NGU8</accession>